<evidence type="ECO:0000256" key="5">
    <source>
        <dbReference type="ARBA" id="ARBA00022692"/>
    </source>
</evidence>
<evidence type="ECO:0000256" key="8">
    <source>
        <dbReference type="SAM" id="Phobius"/>
    </source>
</evidence>
<evidence type="ECO:0000313" key="9">
    <source>
        <dbReference type="EMBL" id="MFB9761265.1"/>
    </source>
</evidence>
<keyword evidence="4" id="KW-0309">Germination</keyword>
<sequence length="364" mass="42363">MNRYFYYLVIVNMIANIVASVPRILIEARARGAIASMVLALFLGCAFIYIMARFFHSFPGKGLPELLKEHISKWIYIPFVLYLIAAWFLAGLVTLITYSFLLKRFLTPDMPVTWIICIFLCFISFGVLMNTKSVLYTIEAIVVFNIPLVILIMIKAYTGEGMKWDFVKKSVMYIYPIPDYSAFSACSYVFLGAANLIIFNRVFTKKQKMSWLQLGITLLIAGGNLATTYFIPIGYNGFDQIDRLVYPWILTSDSMRIEFGFVERVLFIFLVLYLAISFLSILIHWHVTVELLKSLFWLKRFQWKGRNLTPYLFVSLFWFISLIIVPYVTEQDVTVYTMSFFNILPFFFIVVLAMLWVIKRRAKT</sequence>
<feature type="transmembrane region" description="Helical" evidence="8">
    <location>
        <begin position="211"/>
        <end position="231"/>
    </location>
</feature>
<keyword evidence="3" id="KW-0813">Transport</keyword>
<feature type="transmembrane region" description="Helical" evidence="8">
    <location>
        <begin position="265"/>
        <end position="287"/>
    </location>
</feature>
<comment type="subcellular location">
    <subcellularLocation>
        <location evidence="1">Membrane</location>
        <topology evidence="1">Multi-pass membrane protein</topology>
    </subcellularLocation>
</comment>
<keyword evidence="10" id="KW-1185">Reference proteome</keyword>
<proteinExistence type="inferred from homology"/>
<feature type="transmembrane region" description="Helical" evidence="8">
    <location>
        <begin position="112"/>
        <end position="129"/>
    </location>
</feature>
<dbReference type="PANTHER" id="PTHR34975">
    <property type="entry name" value="SPORE GERMINATION PROTEIN A2"/>
    <property type="match status" value="1"/>
</dbReference>
<reference evidence="9 10" key="1">
    <citation type="submission" date="2024-09" db="EMBL/GenBank/DDBJ databases">
        <authorList>
            <person name="Sun Q."/>
            <person name="Mori K."/>
        </authorList>
    </citation>
    <scope>NUCLEOTIDE SEQUENCE [LARGE SCALE GENOMIC DNA]</scope>
    <source>
        <strain evidence="9 10">JCM 11201</strain>
    </source>
</reference>
<feature type="transmembrane region" description="Helical" evidence="8">
    <location>
        <begin position="335"/>
        <end position="358"/>
    </location>
</feature>
<comment type="caution">
    <text evidence="9">The sequence shown here is derived from an EMBL/GenBank/DDBJ whole genome shotgun (WGS) entry which is preliminary data.</text>
</comment>
<feature type="transmembrane region" description="Helical" evidence="8">
    <location>
        <begin position="308"/>
        <end position="329"/>
    </location>
</feature>
<evidence type="ECO:0000256" key="2">
    <source>
        <dbReference type="ARBA" id="ARBA00007998"/>
    </source>
</evidence>
<dbReference type="PANTHER" id="PTHR34975:SF2">
    <property type="entry name" value="SPORE GERMINATION PROTEIN A2"/>
    <property type="match status" value="1"/>
</dbReference>
<feature type="transmembrane region" description="Helical" evidence="8">
    <location>
        <begin position="32"/>
        <end position="55"/>
    </location>
</feature>
<dbReference type="EMBL" id="JBHMAF010000189">
    <property type="protein sequence ID" value="MFB9761265.1"/>
    <property type="molecule type" value="Genomic_DNA"/>
</dbReference>
<dbReference type="Proteomes" id="UP001589609">
    <property type="component" value="Unassembled WGS sequence"/>
</dbReference>
<feature type="transmembrane region" description="Helical" evidence="8">
    <location>
        <begin position="75"/>
        <end position="100"/>
    </location>
</feature>
<evidence type="ECO:0000256" key="1">
    <source>
        <dbReference type="ARBA" id="ARBA00004141"/>
    </source>
</evidence>
<evidence type="ECO:0000313" key="10">
    <source>
        <dbReference type="Proteomes" id="UP001589609"/>
    </source>
</evidence>
<keyword evidence="6 8" id="KW-1133">Transmembrane helix</keyword>
<protein>
    <submittedName>
        <fullName evidence="9">GerAB/ArcD/ProY family transporter</fullName>
    </submittedName>
</protein>
<name>A0ABV5WKW3_9BACI</name>
<evidence type="ECO:0000256" key="3">
    <source>
        <dbReference type="ARBA" id="ARBA00022448"/>
    </source>
</evidence>
<organism evidence="9 10">
    <name type="scientific">Ectobacillus funiculus</name>
    <dbReference type="NCBI Taxonomy" id="137993"/>
    <lineage>
        <taxon>Bacteria</taxon>
        <taxon>Bacillati</taxon>
        <taxon>Bacillota</taxon>
        <taxon>Bacilli</taxon>
        <taxon>Bacillales</taxon>
        <taxon>Bacillaceae</taxon>
        <taxon>Ectobacillus</taxon>
    </lineage>
</organism>
<dbReference type="RefSeq" id="WP_379951458.1">
    <property type="nucleotide sequence ID" value="NZ_JBHMAF010000189.1"/>
</dbReference>
<feature type="transmembrane region" description="Helical" evidence="8">
    <location>
        <begin position="177"/>
        <end position="199"/>
    </location>
</feature>
<evidence type="ECO:0000256" key="6">
    <source>
        <dbReference type="ARBA" id="ARBA00022989"/>
    </source>
</evidence>
<dbReference type="InterPro" id="IPR004761">
    <property type="entry name" value="Spore_GerAB"/>
</dbReference>
<comment type="similarity">
    <text evidence="2">Belongs to the amino acid-polyamine-organocation (APC) superfamily. Spore germination protein (SGP) (TC 2.A.3.9) family.</text>
</comment>
<keyword evidence="7 8" id="KW-0472">Membrane</keyword>
<evidence type="ECO:0000256" key="7">
    <source>
        <dbReference type="ARBA" id="ARBA00023136"/>
    </source>
</evidence>
<dbReference type="Pfam" id="PF03845">
    <property type="entry name" value="Spore_permease"/>
    <property type="match status" value="1"/>
</dbReference>
<gene>
    <name evidence="9" type="ORF">ACFFMS_23740</name>
</gene>
<feature type="transmembrane region" description="Helical" evidence="8">
    <location>
        <begin position="5"/>
        <end position="26"/>
    </location>
</feature>
<feature type="transmembrane region" description="Helical" evidence="8">
    <location>
        <begin position="136"/>
        <end position="157"/>
    </location>
</feature>
<evidence type="ECO:0000256" key="4">
    <source>
        <dbReference type="ARBA" id="ARBA00022544"/>
    </source>
</evidence>
<keyword evidence="5 8" id="KW-0812">Transmembrane</keyword>
<accession>A0ABV5WKW3</accession>